<comment type="caution">
    <text evidence="1">The sequence shown here is derived from an EMBL/GenBank/DDBJ whole genome shotgun (WGS) entry which is preliminary data.</text>
</comment>
<sequence length="218" mass="25104">MGGKMLIRNVKSKAEKWFRSLRDAVASKITTKRERPMLAKEAEKFDAKWSMSSQSSLDHRRDFEADPSNDNAPCTCEVEFMLPEDDDAGSDSSEIRGYWKLSNESCTVRPYAQLDQAALQRSYRKLEAGCLHFSLIKGNGKAGAKLIGWNIELTRINVAMMKASQEFKSAVWLDLCRRHNTDRWVRKYFVWTWNIHDQDHVDRVYKSLIKNSGCSNVT</sequence>
<evidence type="ECO:0000313" key="2">
    <source>
        <dbReference type="Proteomes" id="UP000711996"/>
    </source>
</evidence>
<dbReference type="Proteomes" id="UP000711996">
    <property type="component" value="Unassembled WGS sequence"/>
</dbReference>
<dbReference type="EMBL" id="QPMT01000015">
    <property type="protein sequence ID" value="KAF4859884.1"/>
    <property type="molecule type" value="Genomic_DNA"/>
</dbReference>
<dbReference type="OrthoDB" id="10417266at2759"/>
<accession>A0A9P5EUK6</accession>
<protein>
    <submittedName>
        <fullName evidence="1">Uncharacterized protein</fullName>
    </submittedName>
</protein>
<gene>
    <name evidence="1" type="ORF">CGCSCA2_v006017</name>
</gene>
<dbReference type="AlphaFoldDB" id="A0A9P5EUK6"/>
<keyword evidence="2" id="KW-1185">Reference proteome</keyword>
<name>A0A9P5EUK6_COLSI</name>
<evidence type="ECO:0000313" key="1">
    <source>
        <dbReference type="EMBL" id="KAF4859884.1"/>
    </source>
</evidence>
<reference evidence="1" key="1">
    <citation type="submission" date="2019-06" db="EMBL/GenBank/DDBJ databases">
        <authorList>
            <person name="Gan P."/>
            <person name="Shirasu K."/>
        </authorList>
    </citation>
    <scope>NUCLEOTIDE SEQUENCE [LARGE SCALE GENOMIC DNA]</scope>
    <source>
        <strain evidence="1">CAD2</strain>
    </source>
</reference>
<proteinExistence type="predicted"/>
<organism evidence="1 2">
    <name type="scientific">Colletotrichum siamense</name>
    <name type="common">Anthracnose fungus</name>
    <dbReference type="NCBI Taxonomy" id="690259"/>
    <lineage>
        <taxon>Eukaryota</taxon>
        <taxon>Fungi</taxon>
        <taxon>Dikarya</taxon>
        <taxon>Ascomycota</taxon>
        <taxon>Pezizomycotina</taxon>
        <taxon>Sordariomycetes</taxon>
        <taxon>Hypocreomycetidae</taxon>
        <taxon>Glomerellales</taxon>
        <taxon>Glomerellaceae</taxon>
        <taxon>Colletotrichum</taxon>
        <taxon>Colletotrichum gloeosporioides species complex</taxon>
    </lineage>
</organism>